<dbReference type="PROSITE" id="PS00092">
    <property type="entry name" value="N6_MTASE"/>
    <property type="match status" value="1"/>
</dbReference>
<accession>A0A1C4Z6R0</accession>
<dbReference type="EMBL" id="LT607410">
    <property type="protein sequence ID" value="SCF28722.1"/>
    <property type="molecule type" value="Genomic_DNA"/>
</dbReference>
<dbReference type="GO" id="GO:0003676">
    <property type="term" value="F:nucleic acid binding"/>
    <property type="evidence" value="ECO:0007669"/>
    <property type="project" value="InterPro"/>
</dbReference>
<dbReference type="AlphaFoldDB" id="A0A1C4Z6R0"/>
<evidence type="ECO:0000256" key="4">
    <source>
        <dbReference type="ARBA" id="ARBA00022691"/>
    </source>
</evidence>
<keyword evidence="2 8" id="KW-0489">Methyltransferase</keyword>
<dbReference type="InterPro" id="IPR029063">
    <property type="entry name" value="SAM-dependent_MTases_sf"/>
</dbReference>
<dbReference type="PRINTS" id="PR00507">
    <property type="entry name" value="N12N6MTFRASE"/>
</dbReference>
<dbReference type="InterPro" id="IPR011639">
    <property type="entry name" value="MethylTrfase_TaqI-like_dom"/>
</dbReference>
<feature type="domain" description="DUF7008" evidence="7">
    <location>
        <begin position="831"/>
        <end position="1203"/>
    </location>
</feature>
<dbReference type="Gene3D" id="3.40.50.150">
    <property type="entry name" value="Vaccinia Virus protein VP39"/>
    <property type="match status" value="1"/>
</dbReference>
<evidence type="ECO:0000259" key="7">
    <source>
        <dbReference type="Pfam" id="PF22654"/>
    </source>
</evidence>
<dbReference type="Pfam" id="PF07669">
    <property type="entry name" value="Eco57I"/>
    <property type="match status" value="1"/>
</dbReference>
<dbReference type="NCBIfam" id="NF033451">
    <property type="entry name" value="BREX_2_MTaseX"/>
    <property type="match status" value="1"/>
</dbReference>
<dbReference type="GO" id="GO:0009007">
    <property type="term" value="F:site-specific DNA-methyltransferase (adenine-specific) activity"/>
    <property type="evidence" value="ECO:0007669"/>
    <property type="project" value="UniProtKB-EC"/>
</dbReference>
<evidence type="ECO:0000313" key="8">
    <source>
        <dbReference type="EMBL" id="SCF28722.1"/>
    </source>
</evidence>
<dbReference type="InterPro" id="IPR050953">
    <property type="entry name" value="N4_N6_ade-DNA_methylase"/>
</dbReference>
<dbReference type="GO" id="GO:0032259">
    <property type="term" value="P:methylation"/>
    <property type="evidence" value="ECO:0007669"/>
    <property type="project" value="UniProtKB-KW"/>
</dbReference>
<proteinExistence type="predicted"/>
<comment type="catalytic activity">
    <reaction evidence="5">
        <text>a 2'-deoxyadenosine in DNA + S-adenosyl-L-methionine = an N(6)-methyl-2'-deoxyadenosine in DNA + S-adenosyl-L-homocysteine + H(+)</text>
        <dbReference type="Rhea" id="RHEA:15197"/>
        <dbReference type="Rhea" id="RHEA-COMP:12418"/>
        <dbReference type="Rhea" id="RHEA-COMP:12419"/>
        <dbReference type="ChEBI" id="CHEBI:15378"/>
        <dbReference type="ChEBI" id="CHEBI:57856"/>
        <dbReference type="ChEBI" id="CHEBI:59789"/>
        <dbReference type="ChEBI" id="CHEBI:90615"/>
        <dbReference type="ChEBI" id="CHEBI:90616"/>
        <dbReference type="EC" id="2.1.1.72"/>
    </reaction>
</comment>
<dbReference type="SUPFAM" id="SSF53335">
    <property type="entry name" value="S-adenosyl-L-methionine-dependent methyltransferases"/>
    <property type="match status" value="1"/>
</dbReference>
<dbReference type="EC" id="2.1.1.72" evidence="1"/>
<evidence type="ECO:0000256" key="5">
    <source>
        <dbReference type="ARBA" id="ARBA00047942"/>
    </source>
</evidence>
<protein>
    <recommendedName>
        <fullName evidence="1">site-specific DNA-methyltransferase (adenine-specific)</fullName>
        <ecNumber evidence="1">2.1.1.72</ecNumber>
    </recommendedName>
</protein>
<dbReference type="Pfam" id="PF22654">
    <property type="entry name" value="DUF7008"/>
    <property type="match status" value="1"/>
</dbReference>
<dbReference type="Proteomes" id="UP000198228">
    <property type="component" value="Chromosome I"/>
</dbReference>
<sequence>MHGVGEGNGVIVAEALRKDLQGQVRLLEKDLVEQVGTTGPIYSKLRAEYDAAFELKRTAATWTVWRDERITQAAVAWILGTVFVRFCEDNGLFGRSCFLAGPTKERAIWAEESQEEYFRVNPAENDRHWLLTAFDHIGRTQAGKTLFDPQHNAAYHLPVSPDAAKDLIAFWRRTNAEGVLIHDFTDAEWGTRFLGDLYQNLSEATRKTYALLQTPEFVEEFILDLTLTPAVGEFGLDAVKMIDPACGSGHFVLGAFHRLVEQWRDTTTRDAHEIVKLALEAVHGVDINPFAVAIARFRLLIAALREAGFVAFDEVTQVAFPLNLAIGDSLIRVRQLTLTGATDVEKMAAFKYLVEDLDEHPEILRDGRYHVVVGNPPYIAPKDKRLAKLYGETYPDVCSGSFALSVPFAQLLFELSRRPDSDGRGSGYVGQITANSFMKREFGEALVKKFLARRVDLTHVIDTSGAFIPGHGTPTIILVGRSRPARLEATVRTVRSVRGEPGEPSNARDGFVWKAIEEQYNRPGSRSAWVSVDDLERARYFGRFPWILQDGGLELVEELESRRAKRLSAVAKRVGFYGDTHADDVFTLPTRGPLAKAVDDLRGKISYRGDHVRDWSRTGQDFVVFPYTEDKELLDYDQIGSSLLRYLWPFRWELWCRSAGNGTYLQRGRKWWQWHQLPRDLGLSRDAIAFAFVTTHNHFILGRPEEVFNRSAPIVRLSESATVEEHLQLLGILNSSAACFWLKQVSHDKGIRGEGGGFTPDDWERFYEFTGTKLQELPLPPAYPLGLATALEESARRLTALSPAEIAKEAVPTRERLAEAREEWLGIRGRMIALQEELDWEVYRLYGLLDEALTCDDVPEIELGERAFEIVLARKMAAGEAETHWFARHGSKSITQLPERWSPAYRAIVEKRIHVIETNRYLALIERPECKRRWGPEGWDKMQEHALRDWLLDKCEQRELWFEFDENGFEQPRPLSTAQLADELRRDTDFVSVAEIYAPGVDLAKVVADLVDTEHVPCLAALRYKDSGLAKRADWEDVWDLQRKEDAAEDEEAKQRIRKMIPLLPKYAPADFRKPSYWSNRGKLDVPKERFISYPLAGRDGDSSMLIGWGGWNHLQQTHALSLLVVQRGDHDGWPADRLTPLLAGLREILPWVRQWHDEIDPLTGDLPADEYEGFLVERLARWHLTVEDLAGWRPPAAVRGRRNTRG</sequence>
<evidence type="ECO:0000313" key="9">
    <source>
        <dbReference type="Proteomes" id="UP000198228"/>
    </source>
</evidence>
<feature type="domain" description="Type II methyltransferase M.TaqI-like" evidence="6">
    <location>
        <begin position="282"/>
        <end position="463"/>
    </location>
</feature>
<evidence type="ECO:0000256" key="1">
    <source>
        <dbReference type="ARBA" id="ARBA00011900"/>
    </source>
</evidence>
<dbReference type="PANTHER" id="PTHR33841">
    <property type="entry name" value="DNA METHYLTRANSFERASE YEEA-RELATED"/>
    <property type="match status" value="1"/>
</dbReference>
<name>A0A1C4Z6R0_9ACTN</name>
<evidence type="ECO:0000256" key="2">
    <source>
        <dbReference type="ARBA" id="ARBA00022603"/>
    </source>
</evidence>
<evidence type="ECO:0000259" key="6">
    <source>
        <dbReference type="Pfam" id="PF07669"/>
    </source>
</evidence>
<organism evidence="8 9">
    <name type="scientific">Micromonospora purpureochromogenes</name>
    <dbReference type="NCBI Taxonomy" id="47872"/>
    <lineage>
        <taxon>Bacteria</taxon>
        <taxon>Bacillati</taxon>
        <taxon>Actinomycetota</taxon>
        <taxon>Actinomycetes</taxon>
        <taxon>Micromonosporales</taxon>
        <taxon>Micromonosporaceae</taxon>
        <taxon>Micromonospora</taxon>
    </lineage>
</organism>
<reference evidence="8 9" key="1">
    <citation type="submission" date="2016-06" db="EMBL/GenBank/DDBJ databases">
        <authorList>
            <person name="Kjaerup R.B."/>
            <person name="Dalgaard T.S."/>
            <person name="Juul-Madsen H.R."/>
        </authorList>
    </citation>
    <scope>NUCLEOTIDE SEQUENCE [LARGE SCALE GENOMIC DNA]</scope>
    <source>
        <strain evidence="8 9">DSM 43821</strain>
    </source>
</reference>
<keyword evidence="4" id="KW-0949">S-adenosyl-L-methionine</keyword>
<dbReference type="REBASE" id="157965">
    <property type="entry name" value="Mpu43821ORF4104P"/>
</dbReference>
<gene>
    <name evidence="8" type="ORF">GA0074696_4104</name>
</gene>
<dbReference type="InterPro" id="IPR002052">
    <property type="entry name" value="DNA_methylase_N6_adenine_CS"/>
</dbReference>
<dbReference type="GO" id="GO:0006304">
    <property type="term" value="P:DNA modification"/>
    <property type="evidence" value="ECO:0007669"/>
    <property type="project" value="InterPro"/>
</dbReference>
<evidence type="ECO:0000256" key="3">
    <source>
        <dbReference type="ARBA" id="ARBA00022679"/>
    </source>
</evidence>
<keyword evidence="3 8" id="KW-0808">Transferase</keyword>
<dbReference type="PANTHER" id="PTHR33841:SF1">
    <property type="entry name" value="DNA METHYLTRANSFERASE A"/>
    <property type="match status" value="1"/>
</dbReference>
<dbReference type="InterPro" id="IPR054277">
    <property type="entry name" value="DUF7008"/>
</dbReference>